<dbReference type="CDD" id="cd22933">
    <property type="entry name" value="HFD_HFI1"/>
    <property type="match status" value="1"/>
</dbReference>
<dbReference type="Pfam" id="PF12767">
    <property type="entry name" value="SAGA-Tad1"/>
    <property type="match status" value="1"/>
</dbReference>
<evidence type="ECO:0000256" key="2">
    <source>
        <dbReference type="ARBA" id="ARBA00005866"/>
    </source>
</evidence>
<name>A0A218XAD1_PUNGR</name>
<dbReference type="AlphaFoldDB" id="A0A218XAD1"/>
<dbReference type="InterPro" id="IPR008183">
    <property type="entry name" value="Aldose_1/G6P_1-epimerase"/>
</dbReference>
<comment type="catalytic activity">
    <reaction evidence="1">
        <text>alpha-D-glucose 6-phosphate = beta-D-glucose 6-phosphate</text>
        <dbReference type="Rhea" id="RHEA:16249"/>
        <dbReference type="ChEBI" id="CHEBI:58225"/>
        <dbReference type="ChEBI" id="CHEBI:58247"/>
        <dbReference type="EC" id="5.1.3.15"/>
    </reaction>
</comment>
<protein>
    <recommendedName>
        <fullName evidence="3">glucose-6-phosphate 1-epimerase</fullName>
        <ecNumber evidence="3">5.1.3.15</ecNumber>
    </recommendedName>
</protein>
<evidence type="ECO:0000256" key="3">
    <source>
        <dbReference type="ARBA" id="ARBA00012083"/>
    </source>
</evidence>
<dbReference type="Pfam" id="PF01263">
    <property type="entry name" value="Aldose_epim"/>
    <property type="match status" value="1"/>
</dbReference>
<reference evidence="6" key="1">
    <citation type="journal article" date="2017" name="Plant J.">
        <title>The pomegranate (Punica granatum L.) genome and the genomics of punicalagin biosynthesis.</title>
        <authorList>
            <person name="Qin G."/>
            <person name="Xu C."/>
            <person name="Ming R."/>
            <person name="Tang H."/>
            <person name="Guyot R."/>
            <person name="Kramer E.M."/>
            <person name="Hu Y."/>
            <person name="Yi X."/>
            <person name="Qi Y."/>
            <person name="Xu X."/>
            <person name="Gao Z."/>
            <person name="Pan H."/>
            <person name="Jian J."/>
            <person name="Tian Y."/>
            <person name="Yue Z."/>
            <person name="Xu Y."/>
        </authorList>
    </citation>
    <scope>NUCLEOTIDE SEQUENCE [LARGE SCALE GENOMIC DNA]</scope>
    <source>
        <strain evidence="6">cv. Dabenzi</strain>
    </source>
</reference>
<proteinExistence type="inferred from homology"/>
<dbReference type="PANTHER" id="PTHR11122:SF34">
    <property type="entry name" value="GLUCOSE-6-PHOSPHATE 1-EPIMERASE"/>
    <property type="match status" value="1"/>
</dbReference>
<dbReference type="InterPro" id="IPR011013">
    <property type="entry name" value="Gal_mutarotase_sf_dom"/>
</dbReference>
<dbReference type="GO" id="GO:0005737">
    <property type="term" value="C:cytoplasm"/>
    <property type="evidence" value="ECO:0007669"/>
    <property type="project" value="TreeGrafter"/>
</dbReference>
<dbReference type="Gene3D" id="2.70.98.10">
    <property type="match status" value="1"/>
</dbReference>
<dbReference type="CDD" id="cd09020">
    <property type="entry name" value="D-hex-6-P-epi_like"/>
    <property type="match status" value="1"/>
</dbReference>
<comment type="caution">
    <text evidence="5">The sequence shown here is derived from an EMBL/GenBank/DDBJ whole genome shotgun (WGS) entry which is preliminary data.</text>
</comment>
<dbReference type="InterPro" id="IPR025532">
    <property type="entry name" value="G6P_1-epimerase"/>
</dbReference>
<evidence type="ECO:0000313" key="5">
    <source>
        <dbReference type="EMBL" id="OWM81894.1"/>
    </source>
</evidence>
<dbReference type="GO" id="GO:0005975">
    <property type="term" value="P:carbohydrate metabolic process"/>
    <property type="evidence" value="ECO:0007669"/>
    <property type="project" value="InterPro"/>
</dbReference>
<keyword evidence="4" id="KW-0413">Isomerase</keyword>
<dbReference type="EMBL" id="MTKT01002214">
    <property type="protein sequence ID" value="OWM81894.1"/>
    <property type="molecule type" value="Genomic_DNA"/>
</dbReference>
<organism evidence="5 6">
    <name type="scientific">Punica granatum</name>
    <name type="common">Pomegranate</name>
    <dbReference type="NCBI Taxonomy" id="22663"/>
    <lineage>
        <taxon>Eukaryota</taxon>
        <taxon>Viridiplantae</taxon>
        <taxon>Streptophyta</taxon>
        <taxon>Embryophyta</taxon>
        <taxon>Tracheophyta</taxon>
        <taxon>Spermatophyta</taxon>
        <taxon>Magnoliopsida</taxon>
        <taxon>eudicotyledons</taxon>
        <taxon>Gunneridae</taxon>
        <taxon>Pentapetalae</taxon>
        <taxon>rosids</taxon>
        <taxon>malvids</taxon>
        <taxon>Myrtales</taxon>
        <taxon>Lythraceae</taxon>
        <taxon>Punica</taxon>
    </lineage>
</organism>
<evidence type="ECO:0000256" key="1">
    <source>
        <dbReference type="ARBA" id="ARBA00001096"/>
    </source>
</evidence>
<evidence type="ECO:0000313" key="6">
    <source>
        <dbReference type="Proteomes" id="UP000197138"/>
    </source>
</evidence>
<dbReference type="InterPro" id="IPR014718">
    <property type="entry name" value="GH-type_carb-bd"/>
</dbReference>
<comment type="similarity">
    <text evidence="2">Belongs to the glucose-6-phosphate 1-epimerase family.</text>
</comment>
<dbReference type="GO" id="GO:0070461">
    <property type="term" value="C:SAGA-type complex"/>
    <property type="evidence" value="ECO:0007669"/>
    <property type="project" value="InterPro"/>
</dbReference>
<dbReference type="EC" id="5.1.3.15" evidence="3"/>
<dbReference type="InterPro" id="IPR024738">
    <property type="entry name" value="Hfi1/Tada1"/>
</dbReference>
<dbReference type="GO" id="GO:0047938">
    <property type="term" value="F:glucose-6-phosphate 1-epimerase activity"/>
    <property type="evidence" value="ECO:0007669"/>
    <property type="project" value="UniProtKB-EC"/>
</dbReference>
<evidence type="ECO:0000256" key="4">
    <source>
        <dbReference type="ARBA" id="ARBA00023235"/>
    </source>
</evidence>
<dbReference type="PANTHER" id="PTHR11122">
    <property type="entry name" value="APOSPORY-ASSOCIATED PROTEIN C-RELATED"/>
    <property type="match status" value="1"/>
</dbReference>
<dbReference type="Proteomes" id="UP000197138">
    <property type="component" value="Unassembled WGS sequence"/>
</dbReference>
<accession>A0A218XAD1</accession>
<dbReference type="GO" id="GO:0030246">
    <property type="term" value="F:carbohydrate binding"/>
    <property type="evidence" value="ECO:0007669"/>
    <property type="project" value="InterPro"/>
</dbReference>
<gene>
    <name evidence="5" type="ORF">CDL15_Pgr007932</name>
</gene>
<sequence length="653" mass="73934">MATVEKEEKQMEKEDFVYVEQTKGVNGLDKVILREVRDFSAEVYLYGGHVTSWKNEHGEELLFVSNKAIFKPPKAIRGGIPICFPQFGPHGTLEQHGFARNRVWSIDNDPPPFSTNSTDKAFIDLILKPSDEDMKLWPHKYEFRLRITLAPGGDLKLTSRIRNMNTDGKPFTFTFAYHTYFAVTDISEVRVEGLETHDYLDNLRNRERFTEQGDAITFESEVDKVYLSTPTKIAILDHERKRTFVLRKDGLPDAVVWNPWDKKAKAMADFGDEEYKHMLCVEAACIEKPITLKPGEEWRGRQELSAVPSSYCSGQLDPETPPNRHLRINLSELKARLVKRLGPERSDQYFDCLSRLLSLRLSKFEFDKLCLKLLGKENLPLHNQLIRAVLQNACSAKIPPPMPGHIRGACLASENEPLPLRKNSITSPPLNGERNLVSRPDCLGNKIGYGVLESGTLKSCDSQKPLQHHQELMGDIFVSGYNRGKSRALVVEGENNVYEFSRSQLQAPVGTPCHPGTARSRCSRSYDSGGLLNTDSLREQMQHIATYQGLEGVTVDCASLLNIGLNSYLKTLIGSCIQLARTRSVSKLCQHRSFQRDQLQQKLVNGVFLQEDTLRFPITMSDFKAAMELRPQELGEEDWPLLLEKISVHAMKG</sequence>
<dbReference type="SUPFAM" id="SSF74650">
    <property type="entry name" value="Galactose mutarotase-like"/>
    <property type="match status" value="1"/>
</dbReference>